<dbReference type="RefSeq" id="WP_252854408.1">
    <property type="nucleotide sequence ID" value="NZ_JAMXLR010000072.1"/>
</dbReference>
<proteinExistence type="predicted"/>
<dbReference type="SUPFAM" id="SSF56784">
    <property type="entry name" value="HAD-like"/>
    <property type="match status" value="1"/>
</dbReference>
<dbReference type="Gene3D" id="3.40.50.1000">
    <property type="entry name" value="HAD superfamily/HAD-like"/>
    <property type="match status" value="1"/>
</dbReference>
<dbReference type="Pfam" id="PF00702">
    <property type="entry name" value="Hydrolase"/>
    <property type="match status" value="1"/>
</dbReference>
<dbReference type="PANTHER" id="PTHR43434:SF19">
    <property type="entry name" value="PHOSPHONOACETALDEHYDE HYDROLASE"/>
    <property type="match status" value="1"/>
</dbReference>
<dbReference type="SFLD" id="SFLDG01129">
    <property type="entry name" value="C1.5:_HAD__Beta-PGM__Phosphata"/>
    <property type="match status" value="1"/>
</dbReference>
<evidence type="ECO:0000313" key="2">
    <source>
        <dbReference type="Proteomes" id="UP001155241"/>
    </source>
</evidence>
<gene>
    <name evidence="1" type="ORF">NG895_20540</name>
</gene>
<evidence type="ECO:0000313" key="1">
    <source>
        <dbReference type="EMBL" id="MCO6046294.1"/>
    </source>
</evidence>
<dbReference type="GO" id="GO:0008967">
    <property type="term" value="F:phosphoglycolate phosphatase activity"/>
    <property type="evidence" value="ECO:0007669"/>
    <property type="project" value="TreeGrafter"/>
</dbReference>
<dbReference type="GO" id="GO:0005829">
    <property type="term" value="C:cytosol"/>
    <property type="evidence" value="ECO:0007669"/>
    <property type="project" value="TreeGrafter"/>
</dbReference>
<dbReference type="NCBIfam" id="TIGR01549">
    <property type="entry name" value="HAD-SF-IA-v1"/>
    <property type="match status" value="1"/>
</dbReference>
<dbReference type="InterPro" id="IPR050155">
    <property type="entry name" value="HAD-like_hydrolase_sf"/>
</dbReference>
<sequence>MIELVVFDMAGTTVDEDNVVYKTVRAAVNAAGYDFSQDQVQTFGAGKEKSQAIRDVLAIDGQPHTEEEVQQIFADFKQRLATAYKDLNVREQPGAKETFAALRERGIKSVLNTGYDRAMAESLVAKLGWQVGREIDALVTASDVPNNRPHPDMIHKAIELTGVSSPKAVAKVGDSKIDIEEGKNAGCGMTFGITTGAQTEAQLVEAQPTAVLNRLLELVDAVATENCSS</sequence>
<organism evidence="1 2">
    <name type="scientific">Aeoliella straminimaris</name>
    <dbReference type="NCBI Taxonomy" id="2954799"/>
    <lineage>
        <taxon>Bacteria</taxon>
        <taxon>Pseudomonadati</taxon>
        <taxon>Planctomycetota</taxon>
        <taxon>Planctomycetia</taxon>
        <taxon>Pirellulales</taxon>
        <taxon>Lacipirellulaceae</taxon>
        <taxon>Aeoliella</taxon>
    </lineage>
</organism>
<dbReference type="AlphaFoldDB" id="A0A9X2FGW0"/>
<name>A0A9X2FGW0_9BACT</name>
<dbReference type="InterPro" id="IPR023198">
    <property type="entry name" value="PGP-like_dom2"/>
</dbReference>
<protein>
    <submittedName>
        <fullName evidence="1">Phosphonatase-like hydrolase</fullName>
    </submittedName>
</protein>
<dbReference type="InterPro" id="IPR006439">
    <property type="entry name" value="HAD-SF_hydro_IA"/>
</dbReference>
<dbReference type="SFLD" id="SFLDS00003">
    <property type="entry name" value="Haloacid_Dehalogenase"/>
    <property type="match status" value="1"/>
</dbReference>
<comment type="caution">
    <text evidence="1">The sequence shown here is derived from an EMBL/GenBank/DDBJ whole genome shotgun (WGS) entry which is preliminary data.</text>
</comment>
<accession>A0A9X2FGW0</accession>
<dbReference type="Gene3D" id="1.10.150.240">
    <property type="entry name" value="Putative phosphatase, domain 2"/>
    <property type="match status" value="1"/>
</dbReference>
<dbReference type="GO" id="GO:0006281">
    <property type="term" value="P:DNA repair"/>
    <property type="evidence" value="ECO:0007669"/>
    <property type="project" value="TreeGrafter"/>
</dbReference>
<dbReference type="InterPro" id="IPR036412">
    <property type="entry name" value="HAD-like_sf"/>
</dbReference>
<dbReference type="PANTHER" id="PTHR43434">
    <property type="entry name" value="PHOSPHOGLYCOLATE PHOSPHATASE"/>
    <property type="match status" value="1"/>
</dbReference>
<dbReference type="InterPro" id="IPR023214">
    <property type="entry name" value="HAD_sf"/>
</dbReference>
<dbReference type="EMBL" id="JAMXLR010000072">
    <property type="protein sequence ID" value="MCO6046294.1"/>
    <property type="molecule type" value="Genomic_DNA"/>
</dbReference>
<dbReference type="SFLD" id="SFLDG01135">
    <property type="entry name" value="C1.5.6:_HAD__Beta-PGM__Phospha"/>
    <property type="match status" value="1"/>
</dbReference>
<dbReference type="Proteomes" id="UP001155241">
    <property type="component" value="Unassembled WGS sequence"/>
</dbReference>
<dbReference type="InterPro" id="IPR022468">
    <property type="entry name" value="PhnX-like"/>
</dbReference>
<dbReference type="NCBIfam" id="TIGR03351">
    <property type="entry name" value="PhnX-like"/>
    <property type="match status" value="1"/>
</dbReference>
<keyword evidence="1" id="KW-0378">Hydrolase</keyword>
<reference evidence="1" key="1">
    <citation type="submission" date="2022-06" db="EMBL/GenBank/DDBJ databases">
        <title>Aeoliella straminimaris, a novel planctomycete from sediments.</title>
        <authorList>
            <person name="Vitorino I.R."/>
            <person name="Lage O.M."/>
        </authorList>
    </citation>
    <scope>NUCLEOTIDE SEQUENCE</scope>
    <source>
        <strain evidence="1">ICT_H6.2</strain>
    </source>
</reference>
<keyword evidence="2" id="KW-1185">Reference proteome</keyword>
<dbReference type="FunFam" id="3.40.50.1000:FF:000475">
    <property type="match status" value="1"/>
</dbReference>